<gene>
    <name evidence="2" type="ORF">GA0061102_10619</name>
</gene>
<keyword evidence="1" id="KW-0732">Signal</keyword>
<protein>
    <recommendedName>
        <fullName evidence="4">Secreted protein</fullName>
    </recommendedName>
</protein>
<sequence>MRPLRLATAIAIGCLVVGQANAGDGKGFRLTVDGVEVGINPGDALDVTMKDGREVSVVLQRSESVTFTGGKFSFDHDGKFTVAKTDLGGGVQQYALMTLIGTGIIVQEYKGLNPTSITDFVLQQMVQESISGGAKMTKETAQRTLPGGSVLKGVKAETTTDNDVMDYEIVATGKPEGGILVATFLNKENIPKEGGILNKLWSSLKVEY</sequence>
<feature type="chain" id="PRO_5008686231" description="Secreted protein" evidence="1">
    <location>
        <begin position="23"/>
        <end position="208"/>
    </location>
</feature>
<reference evidence="3" key="1">
    <citation type="submission" date="2016-08" db="EMBL/GenBank/DDBJ databases">
        <authorList>
            <person name="Varghese N."/>
            <person name="Submissions Spin"/>
        </authorList>
    </citation>
    <scope>NUCLEOTIDE SEQUENCE [LARGE SCALE GENOMIC DNA]</scope>
    <source>
        <strain evidence="3">HAMBI 2971</strain>
    </source>
</reference>
<organism evidence="2 3">
    <name type="scientific">Rhizobium miluonense</name>
    <dbReference type="NCBI Taxonomy" id="411945"/>
    <lineage>
        <taxon>Bacteria</taxon>
        <taxon>Pseudomonadati</taxon>
        <taxon>Pseudomonadota</taxon>
        <taxon>Alphaproteobacteria</taxon>
        <taxon>Hyphomicrobiales</taxon>
        <taxon>Rhizobiaceae</taxon>
        <taxon>Rhizobium/Agrobacterium group</taxon>
        <taxon>Rhizobium</taxon>
    </lineage>
</organism>
<dbReference type="RefSeq" id="WP_092855912.1">
    <property type="nucleotide sequence ID" value="NZ_FMAH01000061.1"/>
</dbReference>
<evidence type="ECO:0008006" key="4">
    <source>
        <dbReference type="Google" id="ProtNLM"/>
    </source>
</evidence>
<dbReference type="AlphaFoldDB" id="A0A1C3X699"/>
<evidence type="ECO:0000313" key="3">
    <source>
        <dbReference type="Proteomes" id="UP000199435"/>
    </source>
</evidence>
<dbReference type="STRING" id="411945.GA0061102_10619"/>
<accession>A0A1C3X699</accession>
<dbReference type="EMBL" id="FMAH01000061">
    <property type="protein sequence ID" value="SCB47793.1"/>
    <property type="molecule type" value="Genomic_DNA"/>
</dbReference>
<evidence type="ECO:0000256" key="1">
    <source>
        <dbReference type="SAM" id="SignalP"/>
    </source>
</evidence>
<keyword evidence="3" id="KW-1185">Reference proteome</keyword>
<proteinExistence type="predicted"/>
<dbReference type="Proteomes" id="UP000199435">
    <property type="component" value="Unassembled WGS sequence"/>
</dbReference>
<evidence type="ECO:0000313" key="2">
    <source>
        <dbReference type="EMBL" id="SCB47793.1"/>
    </source>
</evidence>
<feature type="signal peptide" evidence="1">
    <location>
        <begin position="1"/>
        <end position="22"/>
    </location>
</feature>
<name>A0A1C3X699_9HYPH</name>
<dbReference type="OrthoDB" id="8070801at2"/>